<comment type="subcellular location">
    <subcellularLocation>
        <location evidence="1">Cell surface</location>
    </subcellularLocation>
</comment>
<evidence type="ECO:0000256" key="3">
    <source>
        <dbReference type="SAM" id="Phobius"/>
    </source>
</evidence>
<accession>D6XW06</accession>
<dbReference type="PROSITE" id="PS00409">
    <property type="entry name" value="PROKAR_NTER_METHYL"/>
    <property type="match status" value="1"/>
</dbReference>
<dbReference type="RefSeq" id="WP_013171208.1">
    <property type="nucleotide sequence ID" value="NC_014219.1"/>
</dbReference>
<dbReference type="EMBL" id="CP001791">
    <property type="protein sequence ID" value="ADH97779.1"/>
    <property type="molecule type" value="Genomic_DNA"/>
</dbReference>
<gene>
    <name evidence="4" type="ordered locus">Bsel_0234</name>
</gene>
<keyword evidence="3" id="KW-0472">Membrane</keyword>
<evidence type="ECO:0000256" key="2">
    <source>
        <dbReference type="ARBA" id="ARBA00023287"/>
    </source>
</evidence>
<dbReference type="NCBIfam" id="TIGR02532">
    <property type="entry name" value="IV_pilin_GFxxxE"/>
    <property type="match status" value="1"/>
</dbReference>
<keyword evidence="2" id="KW-0178">Competence</keyword>
<dbReference type="GO" id="GO:0009986">
    <property type="term" value="C:cell surface"/>
    <property type="evidence" value="ECO:0007669"/>
    <property type="project" value="UniProtKB-SubCell"/>
</dbReference>
<dbReference type="Pfam" id="PF07963">
    <property type="entry name" value="N_methyl"/>
    <property type="match status" value="1"/>
</dbReference>
<dbReference type="SUPFAM" id="SSF54523">
    <property type="entry name" value="Pili subunits"/>
    <property type="match status" value="1"/>
</dbReference>
<dbReference type="InterPro" id="IPR012902">
    <property type="entry name" value="N_methyl_site"/>
</dbReference>
<dbReference type="HOGENOM" id="CLU_1352380_0_0_9"/>
<organism evidence="4 5">
    <name type="scientific">Bacillus selenitireducens (strain ATCC 700615 / DSM 15326 / MLS10)</name>
    <dbReference type="NCBI Taxonomy" id="439292"/>
    <lineage>
        <taxon>Bacteria</taxon>
        <taxon>Bacillati</taxon>
        <taxon>Bacillota</taxon>
        <taxon>Bacilli</taxon>
        <taxon>Bacillales</taxon>
        <taxon>Bacillaceae</taxon>
        <taxon>Salisediminibacterium</taxon>
    </lineage>
</organism>
<keyword evidence="3" id="KW-0812">Transmembrane</keyword>
<dbReference type="eggNOG" id="COG4969">
    <property type="taxonomic scope" value="Bacteria"/>
</dbReference>
<proteinExistence type="predicted"/>
<name>D6XW06_BACIE</name>
<dbReference type="KEGG" id="bse:Bsel_0234"/>
<keyword evidence="3" id="KW-1133">Transmembrane helix</keyword>
<dbReference type="STRING" id="439292.Bsel_0234"/>
<dbReference type="GO" id="GO:0030420">
    <property type="term" value="P:establishment of competence for transformation"/>
    <property type="evidence" value="ECO:0007669"/>
    <property type="project" value="UniProtKB-KW"/>
</dbReference>
<dbReference type="Gene3D" id="3.30.700.10">
    <property type="entry name" value="Glycoprotein, Type 4 Pilin"/>
    <property type="match status" value="1"/>
</dbReference>
<protein>
    <recommendedName>
        <fullName evidence="6">Prepilin-type N-terminal cleavage/methylation domain-containing protein</fullName>
    </recommendedName>
</protein>
<evidence type="ECO:0008006" key="6">
    <source>
        <dbReference type="Google" id="ProtNLM"/>
    </source>
</evidence>
<reference evidence="4" key="1">
    <citation type="submission" date="2009-10" db="EMBL/GenBank/DDBJ databases">
        <title>Complete sequence of Bacillus selenitireducens MLS10.</title>
        <authorList>
            <consortium name="US DOE Joint Genome Institute"/>
            <person name="Lucas S."/>
            <person name="Copeland A."/>
            <person name="Lapidus A."/>
            <person name="Glavina del Rio T."/>
            <person name="Dalin E."/>
            <person name="Tice H."/>
            <person name="Bruce D."/>
            <person name="Goodwin L."/>
            <person name="Pitluck S."/>
            <person name="Sims D."/>
            <person name="Brettin T."/>
            <person name="Detter J.C."/>
            <person name="Han C."/>
            <person name="Larimer F."/>
            <person name="Land M."/>
            <person name="Hauser L."/>
            <person name="Kyrpides N."/>
            <person name="Ovchinnikova G."/>
            <person name="Stolz J."/>
        </authorList>
    </citation>
    <scope>NUCLEOTIDE SEQUENCE [LARGE SCALE GENOMIC DNA]</scope>
    <source>
        <strain evidence="4">MLS10</strain>
    </source>
</reference>
<dbReference type="Proteomes" id="UP000000271">
    <property type="component" value="Chromosome"/>
</dbReference>
<dbReference type="InterPro" id="IPR045584">
    <property type="entry name" value="Pilin-like"/>
</dbReference>
<feature type="transmembrane region" description="Helical" evidence="3">
    <location>
        <begin position="12"/>
        <end position="35"/>
    </location>
</feature>
<evidence type="ECO:0000256" key="1">
    <source>
        <dbReference type="ARBA" id="ARBA00004241"/>
    </source>
</evidence>
<dbReference type="AlphaFoldDB" id="D6XW06"/>
<keyword evidence="5" id="KW-1185">Reference proteome</keyword>
<evidence type="ECO:0000313" key="4">
    <source>
        <dbReference type="EMBL" id="ADH97779.1"/>
    </source>
</evidence>
<sequence length="202" mass="22443">MMGLSRNDQRGLTLIELLAVIVIVGILAAIAVPAVNNVIENSRKDAHLATAEAIYEASRLAVIDRQINAGDTDTTAYVFYTGTSSKLNEFLGGGENGIRRVNLVEDGYLDSHPINPHTREPYQYTVLLRAGNQSYIQLTYGDGNTEKVFRLPEPSSALDVFIHVPSETVRYRTATFRHHRAVSIDKLRREGRDNVKSGSEMR</sequence>
<evidence type="ECO:0000313" key="5">
    <source>
        <dbReference type="Proteomes" id="UP000000271"/>
    </source>
</evidence>